<keyword evidence="1" id="KW-0472">Membrane</keyword>
<dbReference type="EMBL" id="JAACNH010000262">
    <property type="protein sequence ID" value="KAG8431294.1"/>
    <property type="molecule type" value="Genomic_DNA"/>
</dbReference>
<feature type="transmembrane region" description="Helical" evidence="1">
    <location>
        <begin position="57"/>
        <end position="82"/>
    </location>
</feature>
<accession>A0A8T2IJI4</accession>
<name>A0A8T2IJI4_9PIPI</name>
<feature type="transmembrane region" description="Helical" evidence="1">
    <location>
        <begin position="29"/>
        <end position="51"/>
    </location>
</feature>
<keyword evidence="3" id="KW-1185">Reference proteome</keyword>
<gene>
    <name evidence="2" type="ORF">GDO86_019110</name>
</gene>
<protein>
    <submittedName>
        <fullName evidence="2">Uncharacterized protein</fullName>
    </submittedName>
</protein>
<evidence type="ECO:0000256" key="1">
    <source>
        <dbReference type="SAM" id="Phobius"/>
    </source>
</evidence>
<dbReference type="AlphaFoldDB" id="A0A8T2IJI4"/>
<evidence type="ECO:0000313" key="2">
    <source>
        <dbReference type="EMBL" id="KAG8431294.1"/>
    </source>
</evidence>
<sequence>MLLKMFNFTFKGPPAILFICRFANFHDPVLSLACMAVLLNINHTSILIMLYNDMFSVFMFLLNYAQCLTCLFIDMEIHILLISDIYFS</sequence>
<reference evidence="2" key="1">
    <citation type="thesis" date="2020" institute="ProQuest LLC" country="789 East Eisenhower Parkway, Ann Arbor, MI, USA">
        <title>Comparative Genomics and Chromosome Evolution.</title>
        <authorList>
            <person name="Mudd A.B."/>
        </authorList>
    </citation>
    <scope>NUCLEOTIDE SEQUENCE</scope>
    <source>
        <strain evidence="2">Female2</strain>
        <tissue evidence="2">Blood</tissue>
    </source>
</reference>
<proteinExistence type="predicted"/>
<keyword evidence="1" id="KW-1133">Transmembrane helix</keyword>
<keyword evidence="1" id="KW-0812">Transmembrane</keyword>
<organism evidence="2 3">
    <name type="scientific">Hymenochirus boettgeri</name>
    <name type="common">Congo dwarf clawed frog</name>
    <dbReference type="NCBI Taxonomy" id="247094"/>
    <lineage>
        <taxon>Eukaryota</taxon>
        <taxon>Metazoa</taxon>
        <taxon>Chordata</taxon>
        <taxon>Craniata</taxon>
        <taxon>Vertebrata</taxon>
        <taxon>Euteleostomi</taxon>
        <taxon>Amphibia</taxon>
        <taxon>Batrachia</taxon>
        <taxon>Anura</taxon>
        <taxon>Pipoidea</taxon>
        <taxon>Pipidae</taxon>
        <taxon>Pipinae</taxon>
        <taxon>Hymenochirus</taxon>
    </lineage>
</organism>
<evidence type="ECO:0000313" key="3">
    <source>
        <dbReference type="Proteomes" id="UP000812440"/>
    </source>
</evidence>
<dbReference type="Proteomes" id="UP000812440">
    <property type="component" value="Unassembled WGS sequence"/>
</dbReference>
<comment type="caution">
    <text evidence="2">The sequence shown here is derived from an EMBL/GenBank/DDBJ whole genome shotgun (WGS) entry which is preliminary data.</text>
</comment>